<dbReference type="InterPro" id="IPR019775">
    <property type="entry name" value="WD40_repeat_CS"/>
</dbReference>
<dbReference type="InterPro" id="IPR015943">
    <property type="entry name" value="WD40/YVTN_repeat-like_dom_sf"/>
</dbReference>
<feature type="repeat" description="WD" evidence="3">
    <location>
        <begin position="1130"/>
        <end position="1171"/>
    </location>
</feature>
<dbReference type="PANTHER" id="PTHR19857">
    <property type="entry name" value="MITOCHONDRIAL DIVISION PROTEIN 1-RELATED"/>
    <property type="match status" value="1"/>
</dbReference>
<dbReference type="InterPro" id="IPR027417">
    <property type="entry name" value="P-loop_NTPase"/>
</dbReference>
<keyword evidence="2" id="KW-0677">Repeat</keyword>
<dbReference type="KEGG" id="adl:AURDEDRAFT_127090"/>
<dbReference type="CDD" id="cd00200">
    <property type="entry name" value="WD40"/>
    <property type="match status" value="2"/>
</dbReference>
<evidence type="ECO:0000313" key="6">
    <source>
        <dbReference type="Proteomes" id="UP000006514"/>
    </source>
</evidence>
<dbReference type="PROSITE" id="PS50294">
    <property type="entry name" value="WD_REPEATS_REGION"/>
    <property type="match status" value="4"/>
</dbReference>
<dbReference type="InterPro" id="IPR051179">
    <property type="entry name" value="WD_repeat_multifunction"/>
</dbReference>
<reference evidence="6" key="1">
    <citation type="journal article" date="2012" name="Science">
        <title>The Paleozoic origin of enzymatic lignin decomposition reconstructed from 31 fungal genomes.</title>
        <authorList>
            <person name="Floudas D."/>
            <person name="Binder M."/>
            <person name="Riley R."/>
            <person name="Barry K."/>
            <person name="Blanchette R.A."/>
            <person name="Henrissat B."/>
            <person name="Martinez A.T."/>
            <person name="Otillar R."/>
            <person name="Spatafora J.W."/>
            <person name="Yadav J.S."/>
            <person name="Aerts A."/>
            <person name="Benoit I."/>
            <person name="Boyd A."/>
            <person name="Carlson A."/>
            <person name="Copeland A."/>
            <person name="Coutinho P.M."/>
            <person name="de Vries R.P."/>
            <person name="Ferreira P."/>
            <person name="Findley K."/>
            <person name="Foster B."/>
            <person name="Gaskell J."/>
            <person name="Glotzer D."/>
            <person name="Gorecki P."/>
            <person name="Heitman J."/>
            <person name="Hesse C."/>
            <person name="Hori C."/>
            <person name="Igarashi K."/>
            <person name="Jurgens J.A."/>
            <person name="Kallen N."/>
            <person name="Kersten P."/>
            <person name="Kohler A."/>
            <person name="Kuees U."/>
            <person name="Kumar T.K.A."/>
            <person name="Kuo A."/>
            <person name="LaButti K."/>
            <person name="Larrondo L.F."/>
            <person name="Lindquist E."/>
            <person name="Ling A."/>
            <person name="Lombard V."/>
            <person name="Lucas S."/>
            <person name="Lundell T."/>
            <person name="Martin R."/>
            <person name="McLaughlin D.J."/>
            <person name="Morgenstern I."/>
            <person name="Morin E."/>
            <person name="Murat C."/>
            <person name="Nagy L.G."/>
            <person name="Nolan M."/>
            <person name="Ohm R.A."/>
            <person name="Patyshakuliyeva A."/>
            <person name="Rokas A."/>
            <person name="Ruiz-Duenas F.J."/>
            <person name="Sabat G."/>
            <person name="Salamov A."/>
            <person name="Samejima M."/>
            <person name="Schmutz J."/>
            <person name="Slot J.C."/>
            <person name="St John F."/>
            <person name="Stenlid J."/>
            <person name="Sun H."/>
            <person name="Sun S."/>
            <person name="Syed K."/>
            <person name="Tsang A."/>
            <person name="Wiebenga A."/>
            <person name="Young D."/>
            <person name="Pisabarro A."/>
            <person name="Eastwood D.C."/>
            <person name="Martin F."/>
            <person name="Cullen D."/>
            <person name="Grigoriev I.V."/>
            <person name="Hibbett D.S."/>
        </authorList>
    </citation>
    <scope>NUCLEOTIDE SEQUENCE [LARGE SCALE GENOMIC DNA]</scope>
    <source>
        <strain evidence="6">TFB10046</strain>
    </source>
</reference>
<evidence type="ECO:0000256" key="1">
    <source>
        <dbReference type="ARBA" id="ARBA00022574"/>
    </source>
</evidence>
<accession>J0LK59</accession>
<dbReference type="SUPFAM" id="SSF52540">
    <property type="entry name" value="P-loop containing nucleoside triphosphate hydrolases"/>
    <property type="match status" value="1"/>
</dbReference>
<feature type="repeat" description="WD" evidence="3">
    <location>
        <begin position="1172"/>
        <end position="1211"/>
    </location>
</feature>
<dbReference type="OrthoDB" id="1887033at2759"/>
<proteinExistence type="predicted"/>
<dbReference type="InterPro" id="IPR020472">
    <property type="entry name" value="WD40_PAC1"/>
</dbReference>
<name>J0LK59_AURST</name>
<dbReference type="SUPFAM" id="SSF51445">
    <property type="entry name" value="(Trans)glycosidases"/>
    <property type="match status" value="1"/>
</dbReference>
<feature type="domain" description="Nephrocystin 3-like N-terminal" evidence="4">
    <location>
        <begin position="183"/>
        <end position="354"/>
    </location>
</feature>
<dbReference type="Gene3D" id="2.130.10.10">
    <property type="entry name" value="YVTN repeat-like/Quinoprotein amine dehydrogenase"/>
    <property type="match status" value="4"/>
</dbReference>
<organism evidence="5 6">
    <name type="scientific">Auricularia subglabra (strain TFB-10046 / SS5)</name>
    <name type="common">White-rot fungus</name>
    <name type="synonym">Auricularia delicata (strain TFB10046)</name>
    <dbReference type="NCBI Taxonomy" id="717982"/>
    <lineage>
        <taxon>Eukaryota</taxon>
        <taxon>Fungi</taxon>
        <taxon>Dikarya</taxon>
        <taxon>Basidiomycota</taxon>
        <taxon>Agaricomycotina</taxon>
        <taxon>Agaricomycetes</taxon>
        <taxon>Auriculariales</taxon>
        <taxon>Auriculariaceae</taxon>
        <taxon>Auricularia</taxon>
    </lineage>
</organism>
<keyword evidence="6" id="KW-1185">Reference proteome</keyword>
<dbReference type="Gene3D" id="3.20.20.80">
    <property type="entry name" value="Glycosidases"/>
    <property type="match status" value="2"/>
</dbReference>
<dbReference type="SUPFAM" id="SSF50978">
    <property type="entry name" value="WD40 repeat-like"/>
    <property type="match status" value="2"/>
</dbReference>
<evidence type="ECO:0000259" key="4">
    <source>
        <dbReference type="Pfam" id="PF24883"/>
    </source>
</evidence>
<gene>
    <name evidence="5" type="ORF">AURDEDRAFT_127090</name>
</gene>
<feature type="repeat" description="WD" evidence="3">
    <location>
        <begin position="1004"/>
        <end position="1035"/>
    </location>
</feature>
<keyword evidence="1 3" id="KW-0853">WD repeat</keyword>
<dbReference type="Proteomes" id="UP000006514">
    <property type="component" value="Unassembled WGS sequence"/>
</dbReference>
<evidence type="ECO:0000256" key="2">
    <source>
        <dbReference type="ARBA" id="ARBA00022737"/>
    </source>
</evidence>
<dbReference type="PANTHER" id="PTHR19857:SF21">
    <property type="entry name" value="ANAPHASE-PROMOTING COMPLEX SUBUNIT 4 WD40 DOMAIN-CONTAINING PROTEIN"/>
    <property type="match status" value="1"/>
</dbReference>
<feature type="repeat" description="WD" evidence="3">
    <location>
        <begin position="1212"/>
        <end position="1253"/>
    </location>
</feature>
<dbReference type="OMA" id="YRRINTH"/>
<dbReference type="eggNOG" id="KOG0289">
    <property type="taxonomic scope" value="Eukaryota"/>
</dbReference>
<dbReference type="PROSITE" id="PS00678">
    <property type="entry name" value="WD_REPEATS_1"/>
    <property type="match status" value="1"/>
</dbReference>
<dbReference type="InterPro" id="IPR036322">
    <property type="entry name" value="WD40_repeat_dom_sf"/>
</dbReference>
<dbReference type="InterPro" id="IPR001680">
    <property type="entry name" value="WD40_rpt"/>
</dbReference>
<dbReference type="Gene3D" id="3.40.50.300">
    <property type="entry name" value="P-loop containing nucleotide triphosphate hydrolases"/>
    <property type="match status" value="1"/>
</dbReference>
<evidence type="ECO:0000256" key="3">
    <source>
        <dbReference type="PROSITE-ProRule" id="PRU00221"/>
    </source>
</evidence>
<protein>
    <submittedName>
        <fullName evidence="5">WD40 repeat-like protein</fullName>
    </submittedName>
</protein>
<feature type="repeat" description="WD" evidence="3">
    <location>
        <begin position="845"/>
        <end position="873"/>
    </location>
</feature>
<dbReference type="InterPro" id="IPR056884">
    <property type="entry name" value="NPHP3-like_N"/>
</dbReference>
<dbReference type="SMART" id="SM00320">
    <property type="entry name" value="WD40"/>
    <property type="match status" value="11"/>
</dbReference>
<sequence length="1724" mass="186708">MAPSMRTKLSQGAEIVLQTASDSADVFPPLKSVVGGTLSIFRLTKTFKKNRKDWDALEKDVEKGLAAVNRHVATIKRKSTLDADVAELSRYGGLPPRVVHGRSSCFSALSDVGNEIETFKSRPRLTRILALNDDRDEIDGMKEKINQAFSDFESELINAIPNVAASYNGSLHQELHACLPGTRTNLLERIHEWIDSTSMPRMLCLAGLAGTGKSTVAYTVAADYDALLRRFEGPLLHRLGASFFFSSASAAAGDGSQFFSTLVYQLALRDPSVRAAVVADPDVVREASSANVRVQYQRLLCAPLLAVRRTDPCNLVIVVDSLDLCASDMRRGILEFLMDLVQRVSYVRVLLTTRSDYATRDLLLSASRKGAASVYEMPRDVSDGDVARFLSHSLVVPEDNDLPPWEAQALHVNDLTQRSAGLFIFAEVAVRYIVGPALDGSDPAARLGVLLEATDPRELNADERSNPYSVLDKLYHQVLSSVPTTAVPTLSIALQFLCVRLEPLTLSSMARLLRDGLRKGDSVARTLTTVEALLAIPADDSLITLIHPSLLDYLTAPERCLDHRILVKPADAHALLAGACMSMMREELRRDQAVGGDVAAPSALGYACKFWASHLTAAGGAVSTKFEDDLRLFCRSTILLWLEWMAALSELPRALSSLQAAIVWCQDGDRSAIMHTEAALLDDARRMLLAFWEPISEDPQQIYRSALPFLPRSSPIRHQYANEQLPVRILRGLSDTWGSCDRTIATQCAEITSVAFSDDGELLASASRDGTVKLWATADGSCQAEFAAHTGACAAVQFISNGKSLFSAGGEGDCRIIIRDLKSQQASCAIQDETRGIVAAVWYKSSDGEFVASAAVEGEVRLWNTHSFQRVATLQGHSDAVTSVAVGVSSQSLLLCSCSDDQSVILWNLATFERTNTVRLDSACLCVAFSPDGLSLACGTQSGSITCWDLQGINLCKKWTTSAEHPVVSLCFIDDSKHLLAGRESLPLVQVMGSGAGEMVATGLSGHIYGLHSLAYSSRKNLLASASSDQTLCIYRAKDLLSAREEVPDSGRRPRCVAVSTSGVLAAVGYRNGNLFLHDLSHENETPCAGHRAAITSLTFCSDDGYLLSSSEDCDIRAWTTSTGACLRVFTSHTAEVTCLAAAPTGPLFVTGSHDKTVKLWDTQTEKALCSFFGHTKSLHAVAIRADNVASASGDCTVRLWSVVQRRSTRVLLGHSHAVGAVAFSLDGSRVASGSDSGEVIVWETKKGSVLFRGKLDAYTSIAADIRMHTVQFVKHDTAVAAILDDGRSEIFDLGFGEAAAGGEDGPIFVPESFDFAHRPLEDPAQVRLSAPSRVEPSGVTLRRRAEGGALRQAESLFAPCGPASALCGFCAVRVLRFSSKLSQCNVGMCLQAGYRALHAHTLVLSVGLRSPGHSAFVDMIRVQTLVSLAVWILAAVATPVVPMRQDMRGLNRLRNSTISGRAIFPSGGIRGVNLGAWFVFEPYMAIDEWLNMEGELCDDCTQCASDEFSLTRKLGQAKANARFHDHWTSWITQAEVNLMKSYGINSRSGCQMLRNAGISVLLDLHAAPGAQVDHNSFAGHCVATPGFWNQANFNRMNAAASALTTLIHQEPQNFGSVWGLEALNGEYGPFRIAPEPPTDANQTPGYFQFLQGFVNAVRGAENALNIPDANRISAVFMDISWQWQNAQNAANPAFTENGGNAYDRHVPSSRTHYLCLIPRYSHL</sequence>
<feature type="repeat" description="WD" evidence="3">
    <location>
        <begin position="744"/>
        <end position="785"/>
    </location>
</feature>
<dbReference type="InterPro" id="IPR017853">
    <property type="entry name" value="GH"/>
</dbReference>
<dbReference type="EMBL" id="JH687793">
    <property type="protein sequence ID" value="EJD41338.1"/>
    <property type="molecule type" value="Genomic_DNA"/>
</dbReference>
<dbReference type="Pfam" id="PF24883">
    <property type="entry name" value="NPHP3_N"/>
    <property type="match status" value="1"/>
</dbReference>
<evidence type="ECO:0000313" key="5">
    <source>
        <dbReference type="EMBL" id="EJD41338.1"/>
    </source>
</evidence>
<dbReference type="InParanoid" id="J0LK59"/>
<feature type="repeat" description="WD" evidence="3">
    <location>
        <begin position="1088"/>
        <end position="1129"/>
    </location>
</feature>
<dbReference type="InterPro" id="IPR059179">
    <property type="entry name" value="MLKL-like_MCAfunc"/>
</dbReference>
<dbReference type="eggNOG" id="KOG0263">
    <property type="taxonomic scope" value="Eukaryota"/>
</dbReference>
<dbReference type="CDD" id="cd21037">
    <property type="entry name" value="MLKL_NTD"/>
    <property type="match status" value="1"/>
</dbReference>
<dbReference type="Pfam" id="PF00400">
    <property type="entry name" value="WD40"/>
    <property type="match status" value="8"/>
</dbReference>
<feature type="repeat" description="WD" evidence="3">
    <location>
        <begin position="874"/>
        <end position="917"/>
    </location>
</feature>
<dbReference type="PRINTS" id="PR00320">
    <property type="entry name" value="GPROTEINBRPT"/>
</dbReference>
<dbReference type="PROSITE" id="PS50082">
    <property type="entry name" value="WD_REPEATS_2"/>
    <property type="match status" value="8"/>
</dbReference>